<dbReference type="PROSITE" id="PS00092">
    <property type="entry name" value="N6_MTASE"/>
    <property type="match status" value="1"/>
</dbReference>
<evidence type="ECO:0000259" key="4">
    <source>
        <dbReference type="Pfam" id="PF01555"/>
    </source>
</evidence>
<protein>
    <recommendedName>
        <fullName evidence="4">DNA methylase N-4/N-6 domain-containing protein</fullName>
    </recommendedName>
</protein>
<dbReference type="InterPro" id="IPR002941">
    <property type="entry name" value="DNA_methylase_N4/N6"/>
</dbReference>
<dbReference type="RefSeq" id="WP_218254202.1">
    <property type="nucleotide sequence ID" value="NZ_JABXWD010000676.1"/>
</dbReference>
<organism evidence="5 6">
    <name type="scientific">Candidatus Magnetobacterium casense</name>
    <dbReference type="NCBI Taxonomy" id="1455061"/>
    <lineage>
        <taxon>Bacteria</taxon>
        <taxon>Pseudomonadati</taxon>
        <taxon>Nitrospirota</taxon>
        <taxon>Thermodesulfovibrionia</taxon>
        <taxon>Thermodesulfovibrionales</taxon>
        <taxon>Candidatus Magnetobacteriaceae</taxon>
        <taxon>Candidatus Magnetobacterium</taxon>
    </lineage>
</organism>
<evidence type="ECO:0000313" key="6">
    <source>
        <dbReference type="Proteomes" id="UP001196980"/>
    </source>
</evidence>
<keyword evidence="1" id="KW-0489">Methyltransferase</keyword>
<evidence type="ECO:0000256" key="3">
    <source>
        <dbReference type="SAM" id="MobiDB-lite"/>
    </source>
</evidence>
<evidence type="ECO:0000313" key="5">
    <source>
        <dbReference type="EMBL" id="MBV6343584.1"/>
    </source>
</evidence>
<gene>
    <name evidence="5" type="ORF">HWQ67_18600</name>
</gene>
<proteinExistence type="predicted"/>
<dbReference type="InterPro" id="IPR002052">
    <property type="entry name" value="DNA_methylase_N6_adenine_CS"/>
</dbReference>
<comment type="caution">
    <text evidence="5">The sequence shown here is derived from an EMBL/GenBank/DDBJ whole genome shotgun (WGS) entry which is preliminary data.</text>
</comment>
<feature type="region of interest" description="Disordered" evidence="3">
    <location>
        <begin position="1"/>
        <end position="27"/>
    </location>
</feature>
<reference evidence="5 6" key="1">
    <citation type="journal article" date="2020" name="J Geophys Res Biogeosci">
        <title>Magnetotaxis as an Adaptation to Enable Bacterial Shuttling of Microbial Sulfur and Sulfur Cycling Across Aquatic Oxic#Anoxic Interfaces.</title>
        <authorList>
            <person name="Li J."/>
            <person name="Liu P."/>
            <person name="Wang J."/>
            <person name="Roberts A.P."/>
            <person name="Pan Y."/>
        </authorList>
    </citation>
    <scope>NUCLEOTIDE SEQUENCE [LARGE SCALE GENOMIC DNA]</scope>
    <source>
        <strain evidence="5 6">MYR-1_YQ</strain>
    </source>
</reference>
<dbReference type="Proteomes" id="UP001196980">
    <property type="component" value="Unassembled WGS sequence"/>
</dbReference>
<sequence>MSRKKANGALNVDSVKHKDKRTNIPTEELRDFVREDEKSPKVVHYPRDPSLDPQLVWKGKDEQDGKDLSVACVPIYIQEKIHPQAIVEDIKSYAAREKAEEGPRLFADFNGIGFEELIEFYRHEQNWSNRMILGDSLQVMASLAEKEGLKGKVQMIYIDPPYGIKFGSNWQISTRKRDVKDGKAEDVTRQPEQVRAFRDTWELGIHSYLSYLRDRLLVARELLTETGSCFVQISDTNVHLVRCILDEIFGTENQCATVVWKKGTPDSGTIRNSFNYLLWYMKDIKMGIVKIGKLFTERAGDEGTTEDPKKLALWGSFQGLERPLTTDEKRSIFRILFKKQGKIFFHG</sequence>
<dbReference type="Pfam" id="PF01555">
    <property type="entry name" value="N6_N4_Mtase"/>
    <property type="match status" value="1"/>
</dbReference>
<evidence type="ECO:0000256" key="2">
    <source>
        <dbReference type="ARBA" id="ARBA00022679"/>
    </source>
</evidence>
<name>A0ABS6S565_9BACT</name>
<keyword evidence="2" id="KW-0808">Transferase</keyword>
<accession>A0ABS6S565</accession>
<evidence type="ECO:0000256" key="1">
    <source>
        <dbReference type="ARBA" id="ARBA00022603"/>
    </source>
</evidence>
<dbReference type="EMBL" id="JABXWD010000676">
    <property type="protein sequence ID" value="MBV6343584.1"/>
    <property type="molecule type" value="Genomic_DNA"/>
</dbReference>
<keyword evidence="6" id="KW-1185">Reference proteome</keyword>
<feature type="domain" description="DNA methylase N-4/N-6" evidence="4">
    <location>
        <begin position="153"/>
        <end position="285"/>
    </location>
</feature>